<accession>A0A2L2XEF1</accession>
<reference evidence="2" key="1">
    <citation type="submission" date="2018-02" db="EMBL/GenBank/DDBJ databases">
        <title>Genome sequence of Desulfocucumis palustris strain NAW-5.</title>
        <authorList>
            <person name="Watanabe M."/>
            <person name="Kojima H."/>
            <person name="Fukui M."/>
        </authorList>
    </citation>
    <scope>NUCLEOTIDE SEQUENCE [LARGE SCALE GENOMIC DNA]</scope>
    <source>
        <strain evidence="2">NAW-5</strain>
    </source>
</reference>
<dbReference type="AlphaFoldDB" id="A0A2L2XEF1"/>
<dbReference type="EMBL" id="BFAV01000045">
    <property type="protein sequence ID" value="GBF32626.1"/>
    <property type="molecule type" value="Genomic_DNA"/>
</dbReference>
<evidence type="ECO:0000313" key="1">
    <source>
        <dbReference type="EMBL" id="GBF32626.1"/>
    </source>
</evidence>
<keyword evidence="2" id="KW-1185">Reference proteome</keyword>
<sequence>MHGRITDQLIIEIGKYKEKINALKYGQLVFIIHKGNVTRGQIIENFEPADKPDSGRLKP</sequence>
<protein>
    <recommendedName>
        <fullName evidence="3">DUF2292 domain-containing protein</fullName>
    </recommendedName>
</protein>
<evidence type="ECO:0000313" key="2">
    <source>
        <dbReference type="Proteomes" id="UP000239549"/>
    </source>
</evidence>
<name>A0A2L2XEF1_9FIRM</name>
<comment type="caution">
    <text evidence="1">The sequence shown here is derived from an EMBL/GenBank/DDBJ whole genome shotgun (WGS) entry which is preliminary data.</text>
</comment>
<dbReference type="RefSeq" id="WP_104371130.1">
    <property type="nucleotide sequence ID" value="NZ_BFAV01000045.1"/>
</dbReference>
<gene>
    <name evidence="1" type="ORF">DCCM_0822</name>
</gene>
<proteinExistence type="predicted"/>
<organism evidence="1 2">
    <name type="scientific">Desulfocucumis palustris</name>
    <dbReference type="NCBI Taxonomy" id="1898651"/>
    <lineage>
        <taxon>Bacteria</taxon>
        <taxon>Bacillati</taxon>
        <taxon>Bacillota</taxon>
        <taxon>Clostridia</taxon>
        <taxon>Eubacteriales</taxon>
        <taxon>Desulfocucumaceae</taxon>
        <taxon>Desulfocucumis</taxon>
    </lineage>
</organism>
<evidence type="ECO:0008006" key="3">
    <source>
        <dbReference type="Google" id="ProtNLM"/>
    </source>
</evidence>
<dbReference type="Proteomes" id="UP000239549">
    <property type="component" value="Unassembled WGS sequence"/>
</dbReference>